<organism evidence="3 4">
    <name type="scientific">Pseudoroseomonas ludipueritiae</name>
    <dbReference type="NCBI Taxonomy" id="198093"/>
    <lineage>
        <taxon>Bacteria</taxon>
        <taxon>Pseudomonadati</taxon>
        <taxon>Pseudomonadota</taxon>
        <taxon>Alphaproteobacteria</taxon>
        <taxon>Acetobacterales</taxon>
        <taxon>Acetobacteraceae</taxon>
        <taxon>Pseudoroseomonas</taxon>
    </lineage>
</organism>
<dbReference type="InterPro" id="IPR003646">
    <property type="entry name" value="SH3-like_bac-type"/>
</dbReference>
<dbReference type="Proteomes" id="UP000603940">
    <property type="component" value="Unassembled WGS sequence"/>
</dbReference>
<name>A0ABR7R8K0_9PROT</name>
<dbReference type="Gene3D" id="2.30.30.40">
    <property type="entry name" value="SH3 Domains"/>
    <property type="match status" value="1"/>
</dbReference>
<proteinExistence type="predicted"/>
<comment type="caution">
    <text evidence="3">The sequence shown here is derived from an EMBL/GenBank/DDBJ whole genome shotgun (WGS) entry which is preliminary data.</text>
</comment>
<evidence type="ECO:0000313" key="3">
    <source>
        <dbReference type="EMBL" id="MBC9178102.1"/>
    </source>
</evidence>
<keyword evidence="1" id="KW-0732">Signal</keyword>
<protein>
    <submittedName>
        <fullName evidence="3">SH3 domain-containing protein</fullName>
    </submittedName>
</protein>
<reference evidence="3 4" key="1">
    <citation type="journal article" date="2009" name="Int. J. Syst. Evol. Microbiol.">
        <title>Transfer of Teichococcus ludipueritiae and Muricoccus roseus to the genus Roseomonas, as Roseomonas ludipueritiae comb. nov. and Roseomonas rosea comb. nov., respectively, and emended description of the genus Roseomonas.</title>
        <authorList>
            <person name="Sanchez-Porro C."/>
            <person name="Gallego V."/>
            <person name="Busse H.J."/>
            <person name="Kampfer P."/>
            <person name="Ventosa A."/>
        </authorList>
    </citation>
    <scope>NUCLEOTIDE SEQUENCE [LARGE SCALE GENOMIC DNA]</scope>
    <source>
        <strain evidence="3 4">DSM 14915</strain>
    </source>
</reference>
<evidence type="ECO:0000313" key="4">
    <source>
        <dbReference type="Proteomes" id="UP000603940"/>
    </source>
</evidence>
<dbReference type="Pfam" id="PF08239">
    <property type="entry name" value="SH3_3"/>
    <property type="match status" value="1"/>
</dbReference>
<sequence length="258" mass="26817">MISKSWTGMAGLMGLLALPLILSGCDDAASKAQAAQSLPTPHAREAQDLAEARLREALRGDLSFSQVQAFRQAGGEMVAVCGQVALQGGQKAPFVSLVTMRPEGAAEAAPAVEQHVATDDVSATRVYVETRTRCTEKAAVATTQRLTAPPPLPAIPADLRTLAPPAPPQVARMEAEAAQASAQARGGIAMRQNGNLRTQPGGEVLRVVPRGTSLKVFAEAPGGWLQVGQGAAEGWMHSTMVNRTPFPAAAPTLTTAAR</sequence>
<evidence type="ECO:0000256" key="1">
    <source>
        <dbReference type="SAM" id="SignalP"/>
    </source>
</evidence>
<evidence type="ECO:0000259" key="2">
    <source>
        <dbReference type="Pfam" id="PF08239"/>
    </source>
</evidence>
<dbReference type="EMBL" id="JACTUZ010000061">
    <property type="protein sequence ID" value="MBC9178102.1"/>
    <property type="molecule type" value="Genomic_DNA"/>
</dbReference>
<gene>
    <name evidence="3" type="ORF">IBL25_14240</name>
</gene>
<dbReference type="RefSeq" id="WP_187779210.1">
    <property type="nucleotide sequence ID" value="NZ_JACTUZ010000061.1"/>
</dbReference>
<feature type="signal peptide" evidence="1">
    <location>
        <begin position="1"/>
        <end position="28"/>
    </location>
</feature>
<accession>A0ABR7R8K0</accession>
<keyword evidence="4" id="KW-1185">Reference proteome</keyword>
<feature type="chain" id="PRO_5045203338" evidence="1">
    <location>
        <begin position="29"/>
        <end position="258"/>
    </location>
</feature>
<feature type="domain" description="SH3b" evidence="2">
    <location>
        <begin position="194"/>
        <end position="240"/>
    </location>
</feature>
<dbReference type="PROSITE" id="PS51257">
    <property type="entry name" value="PROKAR_LIPOPROTEIN"/>
    <property type="match status" value="1"/>
</dbReference>